<keyword evidence="1" id="KW-0472">Membrane</keyword>
<dbReference type="EMBL" id="JAJOMB010000005">
    <property type="protein sequence ID" value="MCD5311794.1"/>
    <property type="molecule type" value="Genomic_DNA"/>
</dbReference>
<sequence>MTCLRRTSSADRAARQKLSTGRRIGIASVLLGAVAALLLFAVATARLILIILPQLEAFAAQMSKVNQ</sequence>
<protein>
    <submittedName>
        <fullName evidence="2">Uncharacterized protein</fullName>
    </submittedName>
</protein>
<evidence type="ECO:0000256" key="1">
    <source>
        <dbReference type="SAM" id="Phobius"/>
    </source>
</evidence>
<reference evidence="2" key="1">
    <citation type="submission" date="2021-11" db="EMBL/GenBank/DDBJ databases">
        <title>Streptomyces corallinus and Kineosporia corallina sp. nov., two new coral-derived marine actinobacteria.</title>
        <authorList>
            <person name="Buangrab K."/>
            <person name="Sutthacheep M."/>
            <person name="Yeemin T."/>
            <person name="Harunari E."/>
            <person name="Igarashi Y."/>
            <person name="Sripreechasak P."/>
            <person name="Kanchanasin P."/>
            <person name="Tanasupawat S."/>
            <person name="Phongsopitanun W."/>
        </authorList>
    </citation>
    <scope>NUCLEOTIDE SEQUENCE</scope>
    <source>
        <strain evidence="2">JCM 31032</strain>
    </source>
</reference>
<keyword evidence="1" id="KW-1133">Transmembrane helix</keyword>
<dbReference type="RefSeq" id="WP_231441343.1">
    <property type="nucleotide sequence ID" value="NZ_JAJOMB010000005.1"/>
</dbReference>
<evidence type="ECO:0000313" key="3">
    <source>
        <dbReference type="Proteomes" id="UP001138997"/>
    </source>
</evidence>
<name>A0A9X1NDI1_9ACTN</name>
<comment type="caution">
    <text evidence="2">The sequence shown here is derived from an EMBL/GenBank/DDBJ whole genome shotgun (WGS) entry which is preliminary data.</text>
</comment>
<proteinExistence type="predicted"/>
<feature type="transmembrane region" description="Helical" evidence="1">
    <location>
        <begin position="24"/>
        <end position="52"/>
    </location>
</feature>
<keyword evidence="3" id="KW-1185">Reference proteome</keyword>
<gene>
    <name evidence="2" type="ORF">LR394_12865</name>
</gene>
<dbReference type="Proteomes" id="UP001138997">
    <property type="component" value="Unassembled WGS sequence"/>
</dbReference>
<accession>A0A9X1NDI1</accession>
<dbReference type="AlphaFoldDB" id="A0A9X1NDI1"/>
<keyword evidence="1" id="KW-0812">Transmembrane</keyword>
<evidence type="ECO:0000313" key="2">
    <source>
        <dbReference type="EMBL" id="MCD5311794.1"/>
    </source>
</evidence>
<organism evidence="2 3">
    <name type="scientific">Kineosporia babensis</name>
    <dbReference type="NCBI Taxonomy" id="499548"/>
    <lineage>
        <taxon>Bacteria</taxon>
        <taxon>Bacillati</taxon>
        <taxon>Actinomycetota</taxon>
        <taxon>Actinomycetes</taxon>
        <taxon>Kineosporiales</taxon>
        <taxon>Kineosporiaceae</taxon>
        <taxon>Kineosporia</taxon>
    </lineage>
</organism>